<feature type="transmembrane region" description="Helical" evidence="9">
    <location>
        <begin position="36"/>
        <end position="57"/>
    </location>
</feature>
<comment type="caution">
    <text evidence="10">The sequence shown here is derived from an EMBL/GenBank/DDBJ whole genome shotgun (WGS) entry which is preliminary data.</text>
</comment>
<dbReference type="RefSeq" id="WP_188553766.1">
    <property type="nucleotide sequence ID" value="NZ_BMGT01000002.1"/>
</dbReference>
<keyword evidence="3" id="KW-0997">Cell inner membrane</keyword>
<feature type="transmembrane region" description="Helical" evidence="9">
    <location>
        <begin position="104"/>
        <end position="124"/>
    </location>
</feature>
<dbReference type="GO" id="GO:0015153">
    <property type="term" value="F:rhamnose transmembrane transporter activity"/>
    <property type="evidence" value="ECO:0007669"/>
    <property type="project" value="InterPro"/>
</dbReference>
<feature type="transmembrane region" description="Helical" evidence="9">
    <location>
        <begin position="6"/>
        <end position="24"/>
    </location>
</feature>
<keyword evidence="8 9" id="KW-0472">Membrane</keyword>
<dbReference type="AlphaFoldDB" id="A0A917HDT3"/>
<organism evidence="10 11">
    <name type="scientific">Edaphobacter dinghuensis</name>
    <dbReference type="NCBI Taxonomy" id="1560005"/>
    <lineage>
        <taxon>Bacteria</taxon>
        <taxon>Pseudomonadati</taxon>
        <taxon>Acidobacteriota</taxon>
        <taxon>Terriglobia</taxon>
        <taxon>Terriglobales</taxon>
        <taxon>Acidobacteriaceae</taxon>
        <taxon>Edaphobacter</taxon>
    </lineage>
</organism>
<protein>
    <submittedName>
        <fullName evidence="10">Sugar:proton symporter</fullName>
    </submittedName>
</protein>
<evidence type="ECO:0000256" key="2">
    <source>
        <dbReference type="ARBA" id="ARBA00022475"/>
    </source>
</evidence>
<evidence type="ECO:0000256" key="8">
    <source>
        <dbReference type="ARBA" id="ARBA00023136"/>
    </source>
</evidence>
<reference evidence="10" key="1">
    <citation type="journal article" date="2014" name="Int. J. Syst. Evol. Microbiol.">
        <title>Complete genome sequence of Corynebacterium casei LMG S-19264T (=DSM 44701T), isolated from a smear-ripened cheese.</title>
        <authorList>
            <consortium name="US DOE Joint Genome Institute (JGI-PGF)"/>
            <person name="Walter F."/>
            <person name="Albersmeier A."/>
            <person name="Kalinowski J."/>
            <person name="Ruckert C."/>
        </authorList>
    </citation>
    <scope>NUCLEOTIDE SEQUENCE</scope>
    <source>
        <strain evidence="10">CGMCC 1.12997</strain>
    </source>
</reference>
<feature type="transmembrane region" description="Helical" evidence="9">
    <location>
        <begin position="296"/>
        <end position="317"/>
    </location>
</feature>
<keyword evidence="7 9" id="KW-1133">Transmembrane helix</keyword>
<keyword evidence="11" id="KW-1185">Reference proteome</keyword>
<feature type="transmembrane region" description="Helical" evidence="9">
    <location>
        <begin position="329"/>
        <end position="350"/>
    </location>
</feature>
<proteinExistence type="predicted"/>
<dbReference type="GO" id="GO:0016020">
    <property type="term" value="C:membrane"/>
    <property type="evidence" value="ECO:0007669"/>
    <property type="project" value="InterPro"/>
</dbReference>
<keyword evidence="5 9" id="KW-0812">Transmembrane</keyword>
<keyword evidence="6" id="KW-0769">Symport</keyword>
<feature type="transmembrane region" description="Helical" evidence="9">
    <location>
        <begin position="136"/>
        <end position="159"/>
    </location>
</feature>
<evidence type="ECO:0000256" key="7">
    <source>
        <dbReference type="ARBA" id="ARBA00022989"/>
    </source>
</evidence>
<dbReference type="EMBL" id="BMGT01000002">
    <property type="protein sequence ID" value="GGG75170.1"/>
    <property type="molecule type" value="Genomic_DNA"/>
</dbReference>
<evidence type="ECO:0000313" key="10">
    <source>
        <dbReference type="EMBL" id="GGG75170.1"/>
    </source>
</evidence>
<evidence type="ECO:0000256" key="3">
    <source>
        <dbReference type="ARBA" id="ARBA00022519"/>
    </source>
</evidence>
<dbReference type="Pfam" id="PF06379">
    <property type="entry name" value="RhaT"/>
    <property type="match status" value="2"/>
</dbReference>
<dbReference type="Proteomes" id="UP000647241">
    <property type="component" value="Unassembled WGS sequence"/>
</dbReference>
<evidence type="ECO:0000256" key="4">
    <source>
        <dbReference type="ARBA" id="ARBA00022597"/>
    </source>
</evidence>
<evidence type="ECO:0000256" key="6">
    <source>
        <dbReference type="ARBA" id="ARBA00022847"/>
    </source>
</evidence>
<evidence type="ECO:0000256" key="1">
    <source>
        <dbReference type="ARBA" id="ARBA00022448"/>
    </source>
</evidence>
<dbReference type="GO" id="GO:0015293">
    <property type="term" value="F:symporter activity"/>
    <property type="evidence" value="ECO:0007669"/>
    <property type="project" value="UniProtKB-KW"/>
</dbReference>
<reference evidence="10" key="2">
    <citation type="submission" date="2020-09" db="EMBL/GenBank/DDBJ databases">
        <authorList>
            <person name="Sun Q."/>
            <person name="Zhou Y."/>
        </authorList>
    </citation>
    <scope>NUCLEOTIDE SEQUENCE</scope>
    <source>
        <strain evidence="10">CGMCC 1.12997</strain>
    </source>
</reference>
<sequence>MGTNPFIGVIYHWIGGFASATNFIPFRAIKRWSWEIYWLIQGFAAWIIAPVVLAYIFVPNLFGILHTAYATHPSDCLYAFLFGALWGIGGLTFGLAIRYLGIALGYAIALGLCTAFGTLIPPIYTGQITTIMHETSGQIILLGVAICIIAVAVNGAAGWSKEQETTPEEKAEAGESDFSFAKGIAVAIFAGIMSSFFAFGLAAGKPIGDIAKTQLLANHRLDLWQNLPILIVVLWGGFLTNFIWSAILIIKNSSIKQFVGAPGNNPMRASHASGDTLVNFDPLDASTYDRLAPKTLVANYIFAAMAGVIWYFQFFFYSMGQTKMGKYDFSSWTLHMASIIIFATLWGLALKEWRGTSTRTKWLVATGLFLLVGSTVVVGYGNYLKATQDAVTAVLLH</sequence>
<feature type="transmembrane region" description="Helical" evidence="9">
    <location>
        <begin position="180"/>
        <end position="203"/>
    </location>
</feature>
<evidence type="ECO:0000256" key="5">
    <source>
        <dbReference type="ARBA" id="ARBA00022692"/>
    </source>
</evidence>
<keyword evidence="2" id="KW-1003">Cell membrane</keyword>
<evidence type="ECO:0000256" key="9">
    <source>
        <dbReference type="SAM" id="Phobius"/>
    </source>
</evidence>
<keyword evidence="4" id="KW-0762">Sugar transport</keyword>
<feature type="transmembrane region" description="Helical" evidence="9">
    <location>
        <begin position="362"/>
        <end position="381"/>
    </location>
</feature>
<dbReference type="InterPro" id="IPR004673">
    <property type="entry name" value="L-rhamnose-proton_sym_RhaT"/>
</dbReference>
<gene>
    <name evidence="10" type="ORF">GCM10011585_17460</name>
</gene>
<accession>A0A917HDT3</accession>
<evidence type="ECO:0000313" key="11">
    <source>
        <dbReference type="Proteomes" id="UP000647241"/>
    </source>
</evidence>
<keyword evidence="1" id="KW-0813">Transport</keyword>
<feature type="transmembrane region" description="Helical" evidence="9">
    <location>
        <begin position="223"/>
        <end position="250"/>
    </location>
</feature>
<name>A0A917HDT3_9BACT</name>
<feature type="transmembrane region" description="Helical" evidence="9">
    <location>
        <begin position="77"/>
        <end position="97"/>
    </location>
</feature>